<dbReference type="PIRSF" id="PIRSF003078">
    <property type="entry name" value="GidB"/>
    <property type="match status" value="1"/>
</dbReference>
<dbReference type="AlphaFoldDB" id="A0A4Z0W245"/>
<comment type="function">
    <text evidence="6">Specifically methylates the N7 position of a guanine in 16S rRNA.</text>
</comment>
<dbReference type="SUPFAM" id="SSF53335">
    <property type="entry name" value="S-adenosyl-L-methionine-dependent methyltransferases"/>
    <property type="match status" value="1"/>
</dbReference>
<evidence type="ECO:0000256" key="3">
    <source>
        <dbReference type="ARBA" id="ARBA00022603"/>
    </source>
</evidence>
<protein>
    <recommendedName>
        <fullName evidence="6">Ribosomal RNA small subunit methyltransferase G</fullName>
        <ecNumber evidence="6">2.1.1.-</ecNumber>
    </recommendedName>
    <alternativeName>
        <fullName evidence="6">16S rRNA 7-methylguanosine methyltransferase</fullName>
        <shortName evidence="6">16S rRNA m7G methyltransferase</shortName>
    </alternativeName>
</protein>
<dbReference type="HAMAP" id="MF_00074">
    <property type="entry name" value="16SrRNA_methyltr_G"/>
    <property type="match status" value="1"/>
</dbReference>
<dbReference type="InterPro" id="IPR003682">
    <property type="entry name" value="rRNA_ssu_MeTfrase_G"/>
</dbReference>
<organism evidence="7 8">
    <name type="scientific">Geotoga petraea</name>
    <dbReference type="NCBI Taxonomy" id="28234"/>
    <lineage>
        <taxon>Bacteria</taxon>
        <taxon>Thermotogati</taxon>
        <taxon>Thermotogota</taxon>
        <taxon>Thermotogae</taxon>
        <taxon>Petrotogales</taxon>
        <taxon>Petrotogaceae</taxon>
        <taxon>Geotoga</taxon>
    </lineage>
</organism>
<dbReference type="Gene3D" id="3.40.50.150">
    <property type="entry name" value="Vaccinia Virus protein VP39"/>
    <property type="match status" value="1"/>
</dbReference>
<dbReference type="PANTHER" id="PTHR31760:SF0">
    <property type="entry name" value="S-ADENOSYL-L-METHIONINE-DEPENDENT METHYLTRANSFERASES SUPERFAMILY PROTEIN"/>
    <property type="match status" value="1"/>
</dbReference>
<keyword evidence="3 6" id="KW-0489">Methyltransferase</keyword>
<keyword evidence="2 6" id="KW-0698">rRNA processing</keyword>
<proteinExistence type="inferred from homology"/>
<reference evidence="7 8" key="1">
    <citation type="submission" date="2019-04" db="EMBL/GenBank/DDBJ databases">
        <title>Draft genome sequence data and analysis of a Fermenting Bacterium, Geotoga petraea strain HO-Geo1, isolated from heavy-oil petroleum reservoir in Russia.</title>
        <authorList>
            <person name="Grouzdev D.S."/>
            <person name="Semenova E.M."/>
            <person name="Sokolova D.S."/>
            <person name="Tourova T.P."/>
            <person name="Poltaraus A.B."/>
            <person name="Nazina T.N."/>
        </authorList>
    </citation>
    <scope>NUCLEOTIDE SEQUENCE [LARGE SCALE GENOMIC DNA]</scope>
    <source>
        <strain evidence="7 8">HO-Geo1</strain>
    </source>
</reference>
<evidence type="ECO:0000256" key="4">
    <source>
        <dbReference type="ARBA" id="ARBA00022679"/>
    </source>
</evidence>
<evidence type="ECO:0000256" key="5">
    <source>
        <dbReference type="ARBA" id="ARBA00022691"/>
    </source>
</evidence>
<dbReference type="GO" id="GO:0005829">
    <property type="term" value="C:cytosol"/>
    <property type="evidence" value="ECO:0007669"/>
    <property type="project" value="TreeGrafter"/>
</dbReference>
<evidence type="ECO:0000256" key="2">
    <source>
        <dbReference type="ARBA" id="ARBA00022552"/>
    </source>
</evidence>
<evidence type="ECO:0000256" key="1">
    <source>
        <dbReference type="ARBA" id="ARBA00022490"/>
    </source>
</evidence>
<dbReference type="EC" id="2.1.1.-" evidence="6"/>
<dbReference type="Pfam" id="PF02527">
    <property type="entry name" value="GidB"/>
    <property type="match status" value="1"/>
</dbReference>
<keyword evidence="4 6" id="KW-0808">Transferase</keyword>
<dbReference type="EMBL" id="SRME01000007">
    <property type="protein sequence ID" value="TGG86895.1"/>
    <property type="molecule type" value="Genomic_DNA"/>
</dbReference>
<feature type="binding site" evidence="6">
    <location>
        <position position="148"/>
    </location>
    <ligand>
        <name>S-adenosyl-L-methionine</name>
        <dbReference type="ChEBI" id="CHEBI:59789"/>
    </ligand>
</feature>
<keyword evidence="5 6" id="KW-0949">S-adenosyl-L-methionine</keyword>
<evidence type="ECO:0000313" key="7">
    <source>
        <dbReference type="EMBL" id="TGG86895.1"/>
    </source>
</evidence>
<evidence type="ECO:0000313" key="8">
    <source>
        <dbReference type="Proteomes" id="UP000297288"/>
    </source>
</evidence>
<comment type="similarity">
    <text evidence="6">Belongs to the methyltransferase superfamily. RNA methyltransferase RsmG family.</text>
</comment>
<feature type="binding site" evidence="6">
    <location>
        <position position="80"/>
    </location>
    <ligand>
        <name>S-adenosyl-L-methionine</name>
        <dbReference type="ChEBI" id="CHEBI:59789"/>
    </ligand>
</feature>
<feature type="binding site" evidence="6">
    <location>
        <begin position="131"/>
        <end position="132"/>
    </location>
    <ligand>
        <name>S-adenosyl-L-methionine</name>
        <dbReference type="ChEBI" id="CHEBI:59789"/>
    </ligand>
</feature>
<comment type="subcellular location">
    <subcellularLocation>
        <location evidence="6">Cytoplasm</location>
    </subcellularLocation>
</comment>
<dbReference type="InterPro" id="IPR029063">
    <property type="entry name" value="SAM-dependent_MTases_sf"/>
</dbReference>
<comment type="caution">
    <text evidence="6">Lacks conserved residue(s) required for the propagation of feature annotation.</text>
</comment>
<gene>
    <name evidence="6 7" type="primary">rsmG</name>
    <name evidence="7" type="ORF">E4650_09625</name>
</gene>
<comment type="caution">
    <text evidence="7">The sequence shown here is derived from an EMBL/GenBank/DDBJ whole genome shotgun (WGS) entry which is preliminary data.</text>
</comment>
<dbReference type="PANTHER" id="PTHR31760">
    <property type="entry name" value="S-ADENOSYL-L-METHIONINE-DEPENDENT METHYLTRANSFERASES SUPERFAMILY PROTEIN"/>
    <property type="match status" value="1"/>
</dbReference>
<sequence length="243" mass="28185">MLSMNIEDSFVKVMEKYSLQFENEVKNKLIKYIDMLLNYPVNLTAIKNYEDAFENHLVDVILPLKKLDLLKNINHLVDVGSGGGIPGVVWSILYPEIKINLVESVGKKAKALEYFKSELKLKSIFVHNKRIEEFGQKNRNKFDIATCRALARTDIALEYTIPLINKEGRVLLFKGKNYEDEKPYEKRALEILNSSIQNIYDYTYSTEKEEKQRVIIVYNKKENNIKDFPRSNGVPSKKPLGEM</sequence>
<evidence type="ECO:0000256" key="6">
    <source>
        <dbReference type="HAMAP-Rule" id="MF_00074"/>
    </source>
</evidence>
<dbReference type="GO" id="GO:0070043">
    <property type="term" value="F:rRNA (guanine-N7-)-methyltransferase activity"/>
    <property type="evidence" value="ECO:0007669"/>
    <property type="project" value="UniProtKB-UniRule"/>
</dbReference>
<keyword evidence="1 6" id="KW-0963">Cytoplasm</keyword>
<name>A0A4Z0W245_9BACT</name>
<dbReference type="NCBIfam" id="TIGR00138">
    <property type="entry name" value="rsmG_gidB"/>
    <property type="match status" value="1"/>
</dbReference>
<dbReference type="OrthoDB" id="9808773at2"/>
<accession>A0A4Z0W245</accession>
<dbReference type="Proteomes" id="UP000297288">
    <property type="component" value="Unassembled WGS sequence"/>
</dbReference>